<keyword evidence="2 3" id="KW-0732">Signal</keyword>
<name>A0A0K9GSR4_9BACI</name>
<evidence type="ECO:0000313" key="5">
    <source>
        <dbReference type="EMBL" id="KMY49729.1"/>
    </source>
</evidence>
<organism evidence="5 6">
    <name type="scientific">Peribacillus loiseleuriae</name>
    <dbReference type="NCBI Taxonomy" id="1679170"/>
    <lineage>
        <taxon>Bacteria</taxon>
        <taxon>Bacillati</taxon>
        <taxon>Bacillota</taxon>
        <taxon>Bacilli</taxon>
        <taxon>Bacillales</taxon>
        <taxon>Bacillaceae</taxon>
        <taxon>Peribacillus</taxon>
    </lineage>
</organism>
<dbReference type="SUPFAM" id="SSF53822">
    <property type="entry name" value="Periplasmic binding protein-like I"/>
    <property type="match status" value="1"/>
</dbReference>
<dbReference type="InterPro" id="IPR028081">
    <property type="entry name" value="Leu-bd"/>
</dbReference>
<dbReference type="AlphaFoldDB" id="A0A0K9GSR4"/>
<dbReference type="InterPro" id="IPR028082">
    <property type="entry name" value="Peripla_BP_I"/>
</dbReference>
<dbReference type="InterPro" id="IPR051010">
    <property type="entry name" value="BCAA_transport"/>
</dbReference>
<dbReference type="RefSeq" id="WP_049681071.1">
    <property type="nucleotide sequence ID" value="NZ_LFZW01000001.1"/>
</dbReference>
<feature type="chain" id="PRO_5005524573" description="Leucine-binding protein domain-containing protein" evidence="3">
    <location>
        <begin position="26"/>
        <end position="428"/>
    </location>
</feature>
<dbReference type="CDD" id="cd06340">
    <property type="entry name" value="PBP1_ABC_ligand_binding-like"/>
    <property type="match status" value="1"/>
</dbReference>
<evidence type="ECO:0000256" key="1">
    <source>
        <dbReference type="ARBA" id="ARBA00010062"/>
    </source>
</evidence>
<sequence>MRKKTLFNFILPTLLVLFLAGCSNAAEVKNDSPEEIVIGAIYPLTGNSATVGNRNKEALQLAEDLINKKYDLDLPFADTEGIPNFDGAKIRVVLADSQGKPEVAASEAQRLISREKASILIGAYASSNAATIAQVAERNEVPFLVADSNSPSLTEQGYKWLFRTVPSENNHITDVFTLLGEMKKQGKNITNIAIMNENSLWGSDIAKEQLEQAEEKGYNIVSHVEYPSNTTDLNSEVQKIKAAKPDVLLISSYTSDAILFMKTAKELKFQPQAIIASGAGFLDNAFKENMGSQATDIISRELWSIDLAVDKPVYQDLNEEYKKRSGGTDLTGDQVKVIQGLLVAADVLDRSKSLESADLQEAFVATDIASEDLVLPWDGVKFAPDTHQNEKANGILVQYRNDTYSTVFPFELKNVDINWPFSSWDQKN</sequence>
<dbReference type="EMBL" id="LFZW01000001">
    <property type="protein sequence ID" value="KMY49729.1"/>
    <property type="molecule type" value="Genomic_DNA"/>
</dbReference>
<evidence type="ECO:0000259" key="4">
    <source>
        <dbReference type="Pfam" id="PF13458"/>
    </source>
</evidence>
<dbReference type="Pfam" id="PF13458">
    <property type="entry name" value="Peripla_BP_6"/>
    <property type="match status" value="1"/>
</dbReference>
<gene>
    <name evidence="5" type="ORF">AC625_09420</name>
</gene>
<dbReference type="PATRIC" id="fig|1679170.3.peg.2082"/>
<dbReference type="PANTHER" id="PTHR30483">
    <property type="entry name" value="LEUCINE-SPECIFIC-BINDING PROTEIN"/>
    <property type="match status" value="1"/>
</dbReference>
<feature type="domain" description="Leucine-binding protein" evidence="4">
    <location>
        <begin position="35"/>
        <end position="391"/>
    </location>
</feature>
<keyword evidence="6" id="KW-1185">Reference proteome</keyword>
<dbReference type="PROSITE" id="PS51257">
    <property type="entry name" value="PROKAR_LIPOPROTEIN"/>
    <property type="match status" value="1"/>
</dbReference>
<proteinExistence type="inferred from homology"/>
<dbReference type="Gene3D" id="3.40.50.2300">
    <property type="match status" value="2"/>
</dbReference>
<dbReference type="PANTHER" id="PTHR30483:SF37">
    <property type="entry name" value="ABC TRANSPORTER SUBSTRATE-BINDING PROTEIN"/>
    <property type="match status" value="1"/>
</dbReference>
<comment type="caution">
    <text evidence="5">The sequence shown here is derived from an EMBL/GenBank/DDBJ whole genome shotgun (WGS) entry which is preliminary data.</text>
</comment>
<comment type="similarity">
    <text evidence="1">Belongs to the leucine-binding protein family.</text>
</comment>
<feature type="signal peptide" evidence="3">
    <location>
        <begin position="1"/>
        <end position="25"/>
    </location>
</feature>
<dbReference type="OrthoDB" id="9783240at2"/>
<dbReference type="STRING" id="1679170.AC625_09420"/>
<evidence type="ECO:0000313" key="6">
    <source>
        <dbReference type="Proteomes" id="UP000037146"/>
    </source>
</evidence>
<evidence type="ECO:0000256" key="2">
    <source>
        <dbReference type="ARBA" id="ARBA00022729"/>
    </source>
</evidence>
<accession>A0A0K9GSR4</accession>
<evidence type="ECO:0000256" key="3">
    <source>
        <dbReference type="SAM" id="SignalP"/>
    </source>
</evidence>
<dbReference type="Proteomes" id="UP000037146">
    <property type="component" value="Unassembled WGS sequence"/>
</dbReference>
<reference evidence="6" key="1">
    <citation type="submission" date="2015-07" db="EMBL/GenBank/DDBJ databases">
        <title>Genome sequencing project for genomic taxonomy and phylogenomics of Bacillus-like bacteria.</title>
        <authorList>
            <person name="Liu B."/>
            <person name="Wang J."/>
            <person name="Zhu Y."/>
            <person name="Liu G."/>
            <person name="Chen Q."/>
            <person name="Chen Z."/>
            <person name="Lan J."/>
            <person name="Che J."/>
            <person name="Ge C."/>
            <person name="Shi H."/>
            <person name="Pan Z."/>
            <person name="Liu X."/>
        </authorList>
    </citation>
    <scope>NUCLEOTIDE SEQUENCE [LARGE SCALE GENOMIC DNA]</scope>
    <source>
        <strain evidence="6">FJAT-27997</strain>
    </source>
</reference>
<protein>
    <recommendedName>
        <fullName evidence="4">Leucine-binding protein domain-containing protein</fullName>
    </recommendedName>
</protein>